<evidence type="ECO:0000259" key="6">
    <source>
        <dbReference type="PROSITE" id="PS50888"/>
    </source>
</evidence>
<evidence type="ECO:0000256" key="3">
    <source>
        <dbReference type="ARBA" id="ARBA00023163"/>
    </source>
</evidence>
<dbReference type="PANTHER" id="PTHR46196:SF4">
    <property type="entry name" value="TRANSCRIPTION FACTOR LHW"/>
    <property type="match status" value="1"/>
</dbReference>
<dbReference type="PROSITE" id="PS50888">
    <property type="entry name" value="BHLH"/>
    <property type="match status" value="1"/>
</dbReference>
<evidence type="ECO:0000313" key="7">
    <source>
        <dbReference type="EMBL" id="GER39590.1"/>
    </source>
</evidence>
<comment type="subcellular location">
    <subcellularLocation>
        <location evidence="1">Nucleus</location>
    </subcellularLocation>
</comment>
<dbReference type="Pfam" id="PF23176">
    <property type="entry name" value="bHLH_LHW"/>
    <property type="match status" value="1"/>
</dbReference>
<keyword evidence="4" id="KW-0539">Nucleus</keyword>
<feature type="domain" description="BHLH" evidence="6">
    <location>
        <begin position="422"/>
        <end position="471"/>
    </location>
</feature>
<dbReference type="InterPro" id="IPR025610">
    <property type="entry name" value="MYC/MYB_N"/>
</dbReference>
<proteinExistence type="predicted"/>
<feature type="compositionally biased region" description="Polar residues" evidence="5">
    <location>
        <begin position="405"/>
        <end position="416"/>
    </location>
</feature>
<dbReference type="InterPro" id="IPR043561">
    <property type="entry name" value="LHW-like"/>
</dbReference>
<name>A0A5A7Q392_STRAF</name>
<keyword evidence="8" id="KW-1185">Reference proteome</keyword>
<dbReference type="AlphaFoldDB" id="A0A5A7Q392"/>
<dbReference type="GO" id="GO:0003700">
    <property type="term" value="F:DNA-binding transcription factor activity"/>
    <property type="evidence" value="ECO:0007669"/>
    <property type="project" value="InterPro"/>
</dbReference>
<dbReference type="CDD" id="cd18915">
    <property type="entry name" value="bHLH_AtLHW_like"/>
    <property type="match status" value="1"/>
</dbReference>
<dbReference type="Pfam" id="PF14215">
    <property type="entry name" value="bHLH-MYC_N"/>
    <property type="match status" value="1"/>
</dbReference>
<evidence type="ECO:0000256" key="5">
    <source>
        <dbReference type="SAM" id="MobiDB-lite"/>
    </source>
</evidence>
<feature type="region of interest" description="Disordered" evidence="5">
    <location>
        <begin position="405"/>
        <end position="436"/>
    </location>
</feature>
<dbReference type="OrthoDB" id="1883654at2759"/>
<dbReference type="GO" id="GO:0046983">
    <property type="term" value="F:protein dimerization activity"/>
    <property type="evidence" value="ECO:0007669"/>
    <property type="project" value="InterPro"/>
</dbReference>
<dbReference type="GO" id="GO:0005634">
    <property type="term" value="C:nucleus"/>
    <property type="evidence" value="ECO:0007669"/>
    <property type="project" value="UniProtKB-SubCell"/>
</dbReference>
<comment type="caution">
    <text evidence="7">The sequence shown here is derived from an EMBL/GenBank/DDBJ whole genome shotgun (WGS) entry which is preliminary data.</text>
</comment>
<evidence type="ECO:0000256" key="2">
    <source>
        <dbReference type="ARBA" id="ARBA00023015"/>
    </source>
</evidence>
<evidence type="ECO:0000256" key="1">
    <source>
        <dbReference type="ARBA" id="ARBA00004123"/>
    </source>
</evidence>
<keyword evidence="3" id="KW-0804">Transcription</keyword>
<gene>
    <name evidence="7" type="ORF">STAS_16212</name>
</gene>
<feature type="compositionally biased region" description="Basic and acidic residues" evidence="5">
    <location>
        <begin position="423"/>
        <end position="436"/>
    </location>
</feature>
<accession>A0A5A7Q392</accession>
<protein>
    <submittedName>
        <fullName evidence="7">Transcription factor-related</fullName>
    </submittedName>
</protein>
<evidence type="ECO:0000313" key="8">
    <source>
        <dbReference type="Proteomes" id="UP000325081"/>
    </source>
</evidence>
<dbReference type="Proteomes" id="UP000325081">
    <property type="component" value="Unassembled WGS sequence"/>
</dbReference>
<dbReference type="InterPro" id="IPR011598">
    <property type="entry name" value="bHLH_dom"/>
</dbReference>
<dbReference type="PANTHER" id="PTHR46196">
    <property type="entry name" value="TRANSCRIPTION FACTOR BHLH155-LIKE ISOFORM X1-RELATED"/>
    <property type="match status" value="1"/>
</dbReference>
<dbReference type="EMBL" id="BKCP01005716">
    <property type="protein sequence ID" value="GER39590.1"/>
    <property type="molecule type" value="Genomic_DNA"/>
</dbReference>
<evidence type="ECO:0000256" key="4">
    <source>
        <dbReference type="ARBA" id="ARBA00023242"/>
    </source>
</evidence>
<keyword evidence="2" id="KW-0805">Transcription regulation</keyword>
<reference evidence="8" key="1">
    <citation type="journal article" date="2019" name="Curr. Biol.">
        <title>Genome Sequence of Striga asiatica Provides Insight into the Evolution of Plant Parasitism.</title>
        <authorList>
            <person name="Yoshida S."/>
            <person name="Kim S."/>
            <person name="Wafula E.K."/>
            <person name="Tanskanen J."/>
            <person name="Kim Y.M."/>
            <person name="Honaas L."/>
            <person name="Yang Z."/>
            <person name="Spallek T."/>
            <person name="Conn C.E."/>
            <person name="Ichihashi Y."/>
            <person name="Cheong K."/>
            <person name="Cui S."/>
            <person name="Der J.P."/>
            <person name="Gundlach H."/>
            <person name="Jiao Y."/>
            <person name="Hori C."/>
            <person name="Ishida J.K."/>
            <person name="Kasahara H."/>
            <person name="Kiba T."/>
            <person name="Kim M.S."/>
            <person name="Koo N."/>
            <person name="Laohavisit A."/>
            <person name="Lee Y.H."/>
            <person name="Lumba S."/>
            <person name="McCourt P."/>
            <person name="Mortimer J.C."/>
            <person name="Mutuku J.M."/>
            <person name="Nomura T."/>
            <person name="Sasaki-Sekimoto Y."/>
            <person name="Seto Y."/>
            <person name="Wang Y."/>
            <person name="Wakatake T."/>
            <person name="Sakakibara H."/>
            <person name="Demura T."/>
            <person name="Yamaguchi S."/>
            <person name="Yoneyama K."/>
            <person name="Manabe R.I."/>
            <person name="Nelson D.C."/>
            <person name="Schulman A.H."/>
            <person name="Timko M.P."/>
            <person name="dePamphilis C.W."/>
            <person name="Choi D."/>
            <person name="Shirasu K."/>
        </authorList>
    </citation>
    <scope>NUCLEOTIDE SEQUENCE [LARGE SCALE GENOMIC DNA]</scope>
    <source>
        <strain evidence="8">cv. UVA1</strain>
    </source>
</reference>
<organism evidence="7 8">
    <name type="scientific">Striga asiatica</name>
    <name type="common">Asiatic witchweed</name>
    <name type="synonym">Buchnera asiatica</name>
    <dbReference type="NCBI Taxonomy" id="4170"/>
    <lineage>
        <taxon>Eukaryota</taxon>
        <taxon>Viridiplantae</taxon>
        <taxon>Streptophyta</taxon>
        <taxon>Embryophyta</taxon>
        <taxon>Tracheophyta</taxon>
        <taxon>Spermatophyta</taxon>
        <taxon>Magnoliopsida</taxon>
        <taxon>eudicotyledons</taxon>
        <taxon>Gunneridae</taxon>
        <taxon>Pentapetalae</taxon>
        <taxon>asterids</taxon>
        <taxon>lamiids</taxon>
        <taxon>Lamiales</taxon>
        <taxon>Orobanchaceae</taxon>
        <taxon>Buchnereae</taxon>
        <taxon>Striga</taxon>
    </lineage>
</organism>
<sequence>MGYLLKEALKTLCGVNQWSYAVFWKKGCQNPNLLIWEECYYEAASSFDSLTGFSDKGNLDISFQDYNNSSVQSESLNLRPALPAREKVHILVNKMMADGNVKVVGEGLVGRVAFTGNYQWILSENYCGETQSLEVLKEALQQFSAGMQTVTIIPVLPHGVVQFGSHVAIPENIGFVKDVTSLILELGHIPGVMQSENHEAKELVHGLLSLRSNLISTSSYSADSFISPEYLPQTSGFGNDITSPNQFTNGVSNNFNAWTNLQSSSMNTRVAEKGLATIGLKDPKFSEVLNFHDAVDQCEDGLFEALGTDFKEKMLNSHLQEAMVSKGKSNRSLDESVSCMSSLTNISGSSASKALFPQGLFGNFDHAKGELFGISNYNGKEVSSTYSQGSCVYDSLAAKGFSSKQNESFKPNVSSKVSRKRCKPGENPRPRPRDRQMIQDRVKELREIVPNGAKCSIDCLLQRTIKHMLFLQGVTKHADKLKQTAESKIISKDGGSHLRDNTGGVTWAYEVGSQSTICPIIVEDISQQPHQMLVEMVCEEKDSFLEIAGIIRGLGLSILKGLIENRDGKVWAHFTVEANHNVTRLEIFLSLVRLLDQNPKHGFSKSTVQTENVMVQDCHQAASVIC</sequence>